<protein>
    <recommendedName>
        <fullName evidence="4">SAM-dependent methyltransferase</fullName>
    </recommendedName>
</protein>
<dbReference type="SUPFAM" id="SSF53335">
    <property type="entry name" value="S-adenosyl-L-methionine-dependent methyltransferases"/>
    <property type="match status" value="1"/>
</dbReference>
<dbReference type="PIRSF" id="PIRSF017393">
    <property type="entry name" value="MTase_SAV2177"/>
    <property type="match status" value="1"/>
</dbReference>
<dbReference type="Proteomes" id="UP000188929">
    <property type="component" value="Unassembled WGS sequence"/>
</dbReference>
<dbReference type="InterPro" id="IPR006764">
    <property type="entry name" value="SAM_dep_MeTrfase_SAV2177_type"/>
</dbReference>
<keyword evidence="3" id="KW-1185">Reference proteome</keyword>
<sequence>MASVEPHLDRPDRRRPSTSRVYDYFLGGSNHFAVDRELAARLSATLPDIDAIMRENRAFMRRAVRFLLDAGISQFLDLGSGIPTDDGRAGNVHELARRRRRDRGGGGGGGGGGGRGGGGGGTRVAYGEGGGGARVVYVDLDPTAVARSRVVLAGDQDATIVQADLRDPDTVFDHPDTRRLLDLTRPIAVLILGVLHDIPDTDDPPRIIARIRERLAPGSFLALSQGAVNSRADTGGAVTNAYDDGYARGAPRLTLRGHAQTLALFDGFELVAPGLVFLEDWRPYLDDDADRLASPARATGATSGFRAALAGIGMR</sequence>
<accession>A0A1V2I5G2</accession>
<dbReference type="STRING" id="1834516.BL253_25415"/>
<dbReference type="RefSeq" id="WP_076819907.1">
    <property type="nucleotide sequence ID" value="NZ_MOMC01000053.1"/>
</dbReference>
<feature type="compositionally biased region" description="Gly residues" evidence="1">
    <location>
        <begin position="105"/>
        <end position="125"/>
    </location>
</feature>
<feature type="region of interest" description="Disordered" evidence="1">
    <location>
        <begin position="95"/>
        <end position="125"/>
    </location>
</feature>
<evidence type="ECO:0008006" key="4">
    <source>
        <dbReference type="Google" id="ProtNLM"/>
    </source>
</evidence>
<evidence type="ECO:0000256" key="1">
    <source>
        <dbReference type="SAM" id="MobiDB-lite"/>
    </source>
</evidence>
<dbReference type="InterPro" id="IPR029063">
    <property type="entry name" value="SAM-dependent_MTases_sf"/>
</dbReference>
<evidence type="ECO:0000313" key="2">
    <source>
        <dbReference type="EMBL" id="ONH26101.1"/>
    </source>
</evidence>
<organism evidence="2 3">
    <name type="scientific">Pseudofrankia asymbiotica</name>
    <dbReference type="NCBI Taxonomy" id="1834516"/>
    <lineage>
        <taxon>Bacteria</taxon>
        <taxon>Bacillati</taxon>
        <taxon>Actinomycetota</taxon>
        <taxon>Actinomycetes</taxon>
        <taxon>Frankiales</taxon>
        <taxon>Frankiaceae</taxon>
        <taxon>Pseudofrankia</taxon>
    </lineage>
</organism>
<comment type="caution">
    <text evidence="2">The sequence shown here is derived from an EMBL/GenBank/DDBJ whole genome shotgun (WGS) entry which is preliminary data.</text>
</comment>
<dbReference type="AlphaFoldDB" id="A0A1V2I5G2"/>
<reference evidence="3" key="1">
    <citation type="submission" date="2016-10" db="EMBL/GenBank/DDBJ databases">
        <title>Frankia sp. NRRL B-16386 Genome sequencing.</title>
        <authorList>
            <person name="Ghodhbane-Gtari F."/>
            <person name="Swanson E."/>
            <person name="Gueddou A."/>
            <person name="Hezbri K."/>
            <person name="Ktari K."/>
            <person name="Nouioui I."/>
            <person name="Morris K."/>
            <person name="Simpson S."/>
            <person name="Abebe-Akele F."/>
            <person name="Thomas K."/>
            <person name="Gtari M."/>
            <person name="Tisa L.S."/>
        </authorList>
    </citation>
    <scope>NUCLEOTIDE SEQUENCE [LARGE SCALE GENOMIC DNA]</scope>
    <source>
        <strain evidence="3">NRRL B-16386</strain>
    </source>
</reference>
<proteinExistence type="predicted"/>
<dbReference type="OrthoDB" id="4134439at2"/>
<dbReference type="Gene3D" id="3.40.50.150">
    <property type="entry name" value="Vaccinia Virus protein VP39"/>
    <property type="match status" value="2"/>
</dbReference>
<dbReference type="EMBL" id="MOMC01000053">
    <property type="protein sequence ID" value="ONH26101.1"/>
    <property type="molecule type" value="Genomic_DNA"/>
</dbReference>
<dbReference type="CDD" id="cd02440">
    <property type="entry name" value="AdoMet_MTases"/>
    <property type="match status" value="1"/>
</dbReference>
<dbReference type="Pfam" id="PF04672">
    <property type="entry name" value="Methyltransf_19"/>
    <property type="match status" value="2"/>
</dbReference>
<gene>
    <name evidence="2" type="ORF">BL253_25415</name>
</gene>
<name>A0A1V2I5G2_9ACTN</name>
<evidence type="ECO:0000313" key="3">
    <source>
        <dbReference type="Proteomes" id="UP000188929"/>
    </source>
</evidence>